<keyword evidence="3" id="KW-0146">Chitin degradation</keyword>
<dbReference type="GO" id="GO:0005576">
    <property type="term" value="C:extracellular region"/>
    <property type="evidence" value="ECO:0007669"/>
    <property type="project" value="TreeGrafter"/>
</dbReference>
<keyword evidence="2 7" id="KW-0378">Hydrolase</keyword>
<keyword evidence="9" id="KW-0732">Signal</keyword>
<feature type="signal peptide" evidence="9">
    <location>
        <begin position="1"/>
        <end position="20"/>
    </location>
</feature>
<dbReference type="Gene3D" id="3.10.50.10">
    <property type="match status" value="1"/>
</dbReference>
<evidence type="ECO:0000259" key="10">
    <source>
        <dbReference type="PROSITE" id="PS51910"/>
    </source>
</evidence>
<evidence type="ECO:0000256" key="6">
    <source>
        <dbReference type="ARBA" id="ARBA00023326"/>
    </source>
</evidence>
<dbReference type="InterPro" id="IPR001579">
    <property type="entry name" value="Glyco_hydro_18_chit_AS"/>
</dbReference>
<organism evidence="11 12">
    <name type="scientific">Basidiobolus meristosporus CBS 931.73</name>
    <dbReference type="NCBI Taxonomy" id="1314790"/>
    <lineage>
        <taxon>Eukaryota</taxon>
        <taxon>Fungi</taxon>
        <taxon>Fungi incertae sedis</taxon>
        <taxon>Zoopagomycota</taxon>
        <taxon>Entomophthoromycotina</taxon>
        <taxon>Basidiobolomycetes</taxon>
        <taxon>Basidiobolales</taxon>
        <taxon>Basidiobolaceae</taxon>
        <taxon>Basidiobolus</taxon>
    </lineage>
</organism>
<dbReference type="PROSITE" id="PS01095">
    <property type="entry name" value="GH18_1"/>
    <property type="match status" value="1"/>
</dbReference>
<evidence type="ECO:0000256" key="3">
    <source>
        <dbReference type="ARBA" id="ARBA00023024"/>
    </source>
</evidence>
<dbReference type="PROSITE" id="PS51910">
    <property type="entry name" value="GH18_2"/>
    <property type="match status" value="1"/>
</dbReference>
<evidence type="ECO:0000256" key="7">
    <source>
        <dbReference type="RuleBase" id="RU000489"/>
    </source>
</evidence>
<gene>
    <name evidence="11" type="ORF">K493DRAFT_406033</name>
</gene>
<comment type="catalytic activity">
    <reaction evidence="1">
        <text>Random endo-hydrolysis of N-acetyl-beta-D-glucosaminide (1-&gt;4)-beta-linkages in chitin and chitodextrins.</text>
        <dbReference type="EC" id="3.2.1.14"/>
    </reaction>
</comment>
<protein>
    <submittedName>
        <fullName evidence="11">Glycoside hydrolase</fullName>
    </submittedName>
</protein>
<keyword evidence="5 7" id="KW-0326">Glycosidase</keyword>
<keyword evidence="4" id="KW-0119">Carbohydrate metabolism</keyword>
<dbReference type="GO" id="GO:0008843">
    <property type="term" value="F:endochitinase activity"/>
    <property type="evidence" value="ECO:0007669"/>
    <property type="project" value="UniProtKB-EC"/>
</dbReference>
<dbReference type="SUPFAM" id="SSF51445">
    <property type="entry name" value="(Trans)glycosidases"/>
    <property type="match status" value="1"/>
</dbReference>
<evidence type="ECO:0000256" key="1">
    <source>
        <dbReference type="ARBA" id="ARBA00000822"/>
    </source>
</evidence>
<dbReference type="SMART" id="SM00636">
    <property type="entry name" value="Glyco_18"/>
    <property type="match status" value="1"/>
</dbReference>
<name>A0A1Y1YPS1_9FUNG</name>
<dbReference type="Proteomes" id="UP000193498">
    <property type="component" value="Unassembled WGS sequence"/>
</dbReference>
<evidence type="ECO:0000256" key="2">
    <source>
        <dbReference type="ARBA" id="ARBA00022801"/>
    </source>
</evidence>
<keyword evidence="6" id="KW-0624">Polysaccharide degradation</keyword>
<dbReference type="InterPro" id="IPR001223">
    <property type="entry name" value="Glyco_hydro18_cat"/>
</dbReference>
<dbReference type="STRING" id="1314790.A0A1Y1YPS1"/>
<comment type="caution">
    <text evidence="11">The sequence shown here is derived from an EMBL/GenBank/DDBJ whole genome shotgun (WGS) entry which is preliminary data.</text>
</comment>
<comment type="similarity">
    <text evidence="8">Belongs to the glycosyl hydrolase 18 family.</text>
</comment>
<dbReference type="InterPro" id="IPR050314">
    <property type="entry name" value="Glycosyl_Hydrlase_18"/>
</dbReference>
<dbReference type="GO" id="GO:0008061">
    <property type="term" value="F:chitin binding"/>
    <property type="evidence" value="ECO:0007669"/>
    <property type="project" value="InterPro"/>
</dbReference>
<dbReference type="Pfam" id="PF00704">
    <property type="entry name" value="Glyco_hydro_18"/>
    <property type="match status" value="1"/>
</dbReference>
<dbReference type="InterPro" id="IPR011583">
    <property type="entry name" value="Chitinase_II/V-like_cat"/>
</dbReference>
<dbReference type="PANTHER" id="PTHR11177:SF317">
    <property type="entry name" value="CHITINASE 12-RELATED"/>
    <property type="match status" value="1"/>
</dbReference>
<keyword evidence="12" id="KW-1185">Reference proteome</keyword>
<feature type="chain" id="PRO_5012124047" evidence="9">
    <location>
        <begin position="21"/>
        <end position="443"/>
    </location>
</feature>
<sequence>MKMIKVVGLLCLLSSVIVDSKILLGYYTDYAADLFPPSAVTYKDLTHINYAFAMFDNINYTPTIKSGAVLTDLVTRAHANDTKVLISIGGWGGSMHFSSMSMFNHTRTMFIEGAIQLLRTYNLDGIDIDWEFPGRLGDVMNEVNVQLDTSNFLVLLKELKQELIKRSLGDKLVTLAVRQEPFDGPDGPMKDVYEFGRVVDYVGIMAYDVFGSEVPTTGPNAPLHSVPGQNPPLSVSQAGNAWNKAGIPREKIVLGVPFYGRLSTVDVDMSLSDNMFVPHSSRYAKGMGPSQKILPSIQYKSPDAALQIFERRTMIPWSYLMTYQVLTTPTVANGTAGWIRKFDNATQTPWLFHVGTKTFVSYDDPQSLEAKAAYSCREGYGGLMIWALDHDNGHLLSSLSAASQCQVRPMNERTLSSSPSRVHARWMLFNGVLATLLLKSIVY</sequence>
<dbReference type="InterPro" id="IPR029070">
    <property type="entry name" value="Chitinase_insertion_sf"/>
</dbReference>
<evidence type="ECO:0000256" key="5">
    <source>
        <dbReference type="ARBA" id="ARBA00023295"/>
    </source>
</evidence>
<feature type="domain" description="GH18" evidence="10">
    <location>
        <begin position="21"/>
        <end position="406"/>
    </location>
</feature>
<evidence type="ECO:0000313" key="11">
    <source>
        <dbReference type="EMBL" id="ORY00041.1"/>
    </source>
</evidence>
<dbReference type="InParanoid" id="A0A1Y1YPS1"/>
<dbReference type="PANTHER" id="PTHR11177">
    <property type="entry name" value="CHITINASE"/>
    <property type="match status" value="1"/>
</dbReference>
<reference evidence="11 12" key="1">
    <citation type="submission" date="2016-07" db="EMBL/GenBank/DDBJ databases">
        <title>Pervasive Adenine N6-methylation of Active Genes in Fungi.</title>
        <authorList>
            <consortium name="DOE Joint Genome Institute"/>
            <person name="Mondo S.J."/>
            <person name="Dannebaum R.O."/>
            <person name="Kuo R.C."/>
            <person name="Labutti K."/>
            <person name="Haridas S."/>
            <person name="Kuo A."/>
            <person name="Salamov A."/>
            <person name="Ahrendt S.R."/>
            <person name="Lipzen A."/>
            <person name="Sullivan W."/>
            <person name="Andreopoulos W.B."/>
            <person name="Clum A."/>
            <person name="Lindquist E."/>
            <person name="Daum C."/>
            <person name="Ramamoorthy G.K."/>
            <person name="Gryganskyi A."/>
            <person name="Culley D."/>
            <person name="Magnuson J.K."/>
            <person name="James T.Y."/>
            <person name="O'Malley M.A."/>
            <person name="Stajich J.E."/>
            <person name="Spatafora J.W."/>
            <person name="Visel A."/>
            <person name="Grigoriev I.V."/>
        </authorList>
    </citation>
    <scope>NUCLEOTIDE SEQUENCE [LARGE SCALE GENOMIC DNA]</scope>
    <source>
        <strain evidence="11 12">CBS 931.73</strain>
    </source>
</reference>
<evidence type="ECO:0000256" key="9">
    <source>
        <dbReference type="SAM" id="SignalP"/>
    </source>
</evidence>
<dbReference type="GO" id="GO:0000272">
    <property type="term" value="P:polysaccharide catabolic process"/>
    <property type="evidence" value="ECO:0007669"/>
    <property type="project" value="UniProtKB-KW"/>
</dbReference>
<dbReference type="EMBL" id="MCFE01000089">
    <property type="protein sequence ID" value="ORY00041.1"/>
    <property type="molecule type" value="Genomic_DNA"/>
</dbReference>
<dbReference type="AlphaFoldDB" id="A0A1Y1YPS1"/>
<dbReference type="Gene3D" id="3.20.20.80">
    <property type="entry name" value="Glycosidases"/>
    <property type="match status" value="1"/>
</dbReference>
<evidence type="ECO:0000256" key="4">
    <source>
        <dbReference type="ARBA" id="ARBA00023277"/>
    </source>
</evidence>
<dbReference type="OrthoDB" id="76388at2759"/>
<proteinExistence type="inferred from homology"/>
<accession>A0A1Y1YPS1</accession>
<evidence type="ECO:0000313" key="12">
    <source>
        <dbReference type="Proteomes" id="UP000193498"/>
    </source>
</evidence>
<evidence type="ECO:0000256" key="8">
    <source>
        <dbReference type="RuleBase" id="RU004453"/>
    </source>
</evidence>
<dbReference type="GO" id="GO:0006032">
    <property type="term" value="P:chitin catabolic process"/>
    <property type="evidence" value="ECO:0007669"/>
    <property type="project" value="UniProtKB-KW"/>
</dbReference>
<dbReference type="InterPro" id="IPR017853">
    <property type="entry name" value="GH"/>
</dbReference>